<protein>
    <submittedName>
        <fullName evidence="1">15339_t:CDS:1</fullName>
    </submittedName>
</protein>
<gene>
    <name evidence="1" type="ORF">FMOSSE_LOCUS6883</name>
</gene>
<reference evidence="1" key="1">
    <citation type="submission" date="2021-06" db="EMBL/GenBank/DDBJ databases">
        <authorList>
            <person name="Kallberg Y."/>
            <person name="Tangrot J."/>
            <person name="Rosling A."/>
        </authorList>
    </citation>
    <scope>NUCLEOTIDE SEQUENCE</scope>
    <source>
        <strain evidence="1">87-6 pot B 2015</strain>
    </source>
</reference>
<organism evidence="1 2">
    <name type="scientific">Funneliformis mosseae</name>
    <name type="common">Endomycorrhizal fungus</name>
    <name type="synonym">Glomus mosseae</name>
    <dbReference type="NCBI Taxonomy" id="27381"/>
    <lineage>
        <taxon>Eukaryota</taxon>
        <taxon>Fungi</taxon>
        <taxon>Fungi incertae sedis</taxon>
        <taxon>Mucoromycota</taxon>
        <taxon>Glomeromycotina</taxon>
        <taxon>Glomeromycetes</taxon>
        <taxon>Glomerales</taxon>
        <taxon>Glomeraceae</taxon>
        <taxon>Funneliformis</taxon>
    </lineage>
</organism>
<dbReference type="Proteomes" id="UP000789375">
    <property type="component" value="Unassembled WGS sequence"/>
</dbReference>
<comment type="caution">
    <text evidence="1">The sequence shown here is derived from an EMBL/GenBank/DDBJ whole genome shotgun (WGS) entry which is preliminary data.</text>
</comment>
<dbReference type="AlphaFoldDB" id="A0A9N9B8Q3"/>
<accession>A0A9N9B8Q3</accession>
<dbReference type="EMBL" id="CAJVPP010001505">
    <property type="protein sequence ID" value="CAG8559480.1"/>
    <property type="molecule type" value="Genomic_DNA"/>
</dbReference>
<keyword evidence="2" id="KW-1185">Reference proteome</keyword>
<evidence type="ECO:0000313" key="1">
    <source>
        <dbReference type="EMBL" id="CAG8559480.1"/>
    </source>
</evidence>
<name>A0A9N9B8Q3_FUNMO</name>
<proteinExistence type="predicted"/>
<sequence length="70" mass="8122">MQFGWYSHLMHISRVQPNFIAFYGLTNHRRCLNLDDLSETVVHLMLTPSVLPDPYTTVVVGNAFRNTISW</sequence>
<evidence type="ECO:0000313" key="2">
    <source>
        <dbReference type="Proteomes" id="UP000789375"/>
    </source>
</evidence>